<gene>
    <name evidence="1" type="ORF">DB31_4298</name>
</gene>
<evidence type="ECO:0000313" key="1">
    <source>
        <dbReference type="EMBL" id="KFE62192.1"/>
    </source>
</evidence>
<sequence>MDNLGPTVAITSPANGSSVFLSTAIQATAADNNAVTQVVFYDGATVIGTDTSAPYSLNWSTLFVSKGQHTLTARATDSAGNVTTSAPVVVTVH</sequence>
<dbReference type="EMBL" id="JMCB01000023">
    <property type="protein sequence ID" value="KFE62192.1"/>
    <property type="molecule type" value="Genomic_DNA"/>
</dbReference>
<dbReference type="Proteomes" id="UP000028725">
    <property type="component" value="Unassembled WGS sequence"/>
</dbReference>
<organism evidence="1 2">
    <name type="scientific">Hyalangium minutum</name>
    <dbReference type="NCBI Taxonomy" id="394096"/>
    <lineage>
        <taxon>Bacteria</taxon>
        <taxon>Pseudomonadati</taxon>
        <taxon>Myxococcota</taxon>
        <taxon>Myxococcia</taxon>
        <taxon>Myxococcales</taxon>
        <taxon>Cystobacterineae</taxon>
        <taxon>Archangiaceae</taxon>
        <taxon>Hyalangium</taxon>
    </lineage>
</organism>
<name>A0A085W3C9_9BACT</name>
<dbReference type="InterPro" id="IPR013783">
    <property type="entry name" value="Ig-like_fold"/>
</dbReference>
<dbReference type="Gene3D" id="2.60.40.10">
    <property type="entry name" value="Immunoglobulins"/>
    <property type="match status" value="1"/>
</dbReference>
<dbReference type="RefSeq" id="WP_052420600.1">
    <property type="nucleotide sequence ID" value="NZ_JMCB01000023.1"/>
</dbReference>
<dbReference type="Pfam" id="PF17957">
    <property type="entry name" value="Big_7"/>
    <property type="match status" value="1"/>
</dbReference>
<accession>A0A085W3C9</accession>
<reference evidence="1 2" key="1">
    <citation type="submission" date="2014-04" db="EMBL/GenBank/DDBJ databases">
        <title>Genome assembly of Hyalangium minutum DSM 14724.</title>
        <authorList>
            <person name="Sharma G."/>
            <person name="Subramanian S."/>
        </authorList>
    </citation>
    <scope>NUCLEOTIDE SEQUENCE [LARGE SCALE GENOMIC DNA]</scope>
    <source>
        <strain evidence="1 2">DSM 14724</strain>
    </source>
</reference>
<dbReference type="OrthoDB" id="5503277at2"/>
<evidence type="ECO:0000313" key="2">
    <source>
        <dbReference type="Proteomes" id="UP000028725"/>
    </source>
</evidence>
<comment type="caution">
    <text evidence="1">The sequence shown here is derived from an EMBL/GenBank/DDBJ whole genome shotgun (WGS) entry which is preliminary data.</text>
</comment>
<dbReference type="AlphaFoldDB" id="A0A085W3C9"/>
<proteinExistence type="predicted"/>
<keyword evidence="2" id="KW-1185">Reference proteome</keyword>
<dbReference type="STRING" id="394096.DB31_4298"/>
<protein>
    <submittedName>
        <fullName evidence="1">Fibronectin type III domain protein</fullName>
    </submittedName>
</protein>